<dbReference type="InterPro" id="IPR036291">
    <property type="entry name" value="NAD(P)-bd_dom_sf"/>
</dbReference>
<evidence type="ECO:0000313" key="3">
    <source>
        <dbReference type="Proteomes" id="UP000048984"/>
    </source>
</evidence>
<dbReference type="Gene3D" id="3.40.50.720">
    <property type="entry name" value="NAD(P)-binding Rossmann-like Domain"/>
    <property type="match status" value="1"/>
</dbReference>
<dbReference type="STRING" id="665126.ABB55_25560"/>
<feature type="domain" description="NAD-dependent epimerase/dehydratase" evidence="1">
    <location>
        <begin position="3"/>
        <end position="224"/>
    </location>
</feature>
<protein>
    <submittedName>
        <fullName evidence="2">Nucleoside-diphosphate sugar epimerase</fullName>
    </submittedName>
</protein>
<dbReference type="RefSeq" id="WP_054361351.1">
    <property type="nucleotide sequence ID" value="NZ_LJYW01000001.1"/>
</dbReference>
<reference evidence="2 3" key="1">
    <citation type="submission" date="2015-09" db="EMBL/GenBank/DDBJ databases">
        <authorList>
            <person name="Jackson K.R."/>
            <person name="Lunt B.L."/>
            <person name="Fisher J.N.B."/>
            <person name="Gardner A.V."/>
            <person name="Bailey M.E."/>
            <person name="Deus L.M."/>
            <person name="Earl A.S."/>
            <person name="Gibby P.D."/>
            <person name="Hartmann K.A."/>
            <person name="Liu J.E."/>
            <person name="Manci A.M."/>
            <person name="Nielsen D.A."/>
            <person name="Solomon M.B."/>
            <person name="Breakwell D.P."/>
            <person name="Burnett S.H."/>
            <person name="Grose J.H."/>
        </authorList>
    </citation>
    <scope>NUCLEOTIDE SEQUENCE [LARGE SCALE GENOMIC DNA]</scope>
    <source>
        <strain evidence="2 3">16</strain>
    </source>
</reference>
<dbReference type="Proteomes" id="UP000048984">
    <property type="component" value="Unassembled WGS sequence"/>
</dbReference>
<evidence type="ECO:0000259" key="1">
    <source>
        <dbReference type="Pfam" id="PF01370"/>
    </source>
</evidence>
<keyword evidence="3" id="KW-1185">Reference proteome</keyword>
<dbReference type="PANTHER" id="PTHR43245">
    <property type="entry name" value="BIFUNCTIONAL POLYMYXIN RESISTANCE PROTEIN ARNA"/>
    <property type="match status" value="1"/>
</dbReference>
<dbReference type="InterPro" id="IPR001509">
    <property type="entry name" value="Epimerase_deHydtase"/>
</dbReference>
<dbReference type="Pfam" id="PF01370">
    <property type="entry name" value="Epimerase"/>
    <property type="match status" value="1"/>
</dbReference>
<dbReference type="CDD" id="cd08946">
    <property type="entry name" value="SDR_e"/>
    <property type="match status" value="1"/>
</dbReference>
<dbReference type="AlphaFoldDB" id="A0A0P6VUH9"/>
<evidence type="ECO:0000313" key="2">
    <source>
        <dbReference type="EMBL" id="KPL55184.1"/>
    </source>
</evidence>
<dbReference type="EMBL" id="LJYW01000001">
    <property type="protein sequence ID" value="KPL55184.1"/>
    <property type="molecule type" value="Genomic_DNA"/>
</dbReference>
<comment type="caution">
    <text evidence="2">The sequence shown here is derived from an EMBL/GenBank/DDBJ whole genome shotgun (WGS) entry which is preliminary data.</text>
</comment>
<dbReference type="InterPro" id="IPR050177">
    <property type="entry name" value="Lipid_A_modif_metabolic_enz"/>
</dbReference>
<organism evidence="2 3">
    <name type="scientific">Prosthecodimorpha hirschii</name>
    <dbReference type="NCBI Taxonomy" id="665126"/>
    <lineage>
        <taxon>Bacteria</taxon>
        <taxon>Pseudomonadati</taxon>
        <taxon>Pseudomonadota</taxon>
        <taxon>Alphaproteobacteria</taxon>
        <taxon>Hyphomicrobiales</taxon>
        <taxon>Ancalomicrobiaceae</taxon>
        <taxon>Prosthecodimorpha</taxon>
    </lineage>
</organism>
<accession>A0A0P6VUH9</accession>
<reference evidence="2 3" key="2">
    <citation type="submission" date="2015-10" db="EMBL/GenBank/DDBJ databases">
        <title>Draft Genome Sequence of Prosthecomicrobium hirschii ATCC 27832.</title>
        <authorList>
            <person name="Daniel J."/>
            <person name="Givan S.A."/>
            <person name="Brun Y.V."/>
            <person name="Brown P.J."/>
        </authorList>
    </citation>
    <scope>NUCLEOTIDE SEQUENCE [LARGE SCALE GENOMIC DNA]</scope>
    <source>
        <strain evidence="2 3">16</strain>
    </source>
</reference>
<sequence>MRVLVTGGGGFIGAWIVRALAAAGHEPRIFDLGSDRRILRFIAGDALAGRTEWVSGDIADTTAVEAAAEGTDAVIHLAGLLTPACRADPVLGAQVNLIGTLNAFLAARRHGIGRVLYMSSIGVFGPEGGALPAPTTLYGAFKLGGEYAARAFHADDRIASIGFRPYVVYGPGREAGLSAGPSLAARAVARGEAYTIPFTGTVDLIHVEDVADAFLRALTVPLDGAAVVNLWGERLDAAGMLAAIRAARPDARIAAEGPSMPIEPPPADGEAVRLLPGFSSRRFASGFAASVAFLEQAEREAGI</sequence>
<proteinExistence type="predicted"/>
<gene>
    <name evidence="2" type="ORF">ABB55_25560</name>
</gene>
<name>A0A0P6VUH9_9HYPH</name>
<dbReference type="SUPFAM" id="SSF51735">
    <property type="entry name" value="NAD(P)-binding Rossmann-fold domains"/>
    <property type="match status" value="1"/>
</dbReference>